<name>A0A6L5XL63_9BACT</name>
<dbReference type="RefSeq" id="WP_154510691.1">
    <property type="nucleotide sequence ID" value="NZ_DBFWWU010000058.1"/>
</dbReference>
<dbReference type="GO" id="GO:0003677">
    <property type="term" value="F:DNA binding"/>
    <property type="evidence" value="ECO:0007669"/>
    <property type="project" value="UniProtKB-KW"/>
</dbReference>
<accession>A0A6L5XL63</accession>
<dbReference type="InterPro" id="IPR002577">
    <property type="entry name" value="HTH_HxlR"/>
</dbReference>
<keyword evidence="3" id="KW-0804">Transcription</keyword>
<dbReference type="InterPro" id="IPR036388">
    <property type="entry name" value="WH-like_DNA-bd_sf"/>
</dbReference>
<evidence type="ECO:0000313" key="6">
    <source>
        <dbReference type="Proteomes" id="UP000477488"/>
    </source>
</evidence>
<reference evidence="5 6" key="1">
    <citation type="submission" date="2019-09" db="EMBL/GenBank/DDBJ databases">
        <title>In-depth cultivation of the pig gut microbiome towards novel bacterial diversity and tailored functional studies.</title>
        <authorList>
            <person name="Wylensek D."/>
            <person name="Hitch T.C.A."/>
            <person name="Clavel T."/>
        </authorList>
    </citation>
    <scope>NUCLEOTIDE SEQUENCE [LARGE SCALE GENOMIC DNA]</scope>
    <source>
        <strain evidence="5 6">PG-178-WT-4</strain>
    </source>
</reference>
<feature type="domain" description="HTH hxlR-type" evidence="4">
    <location>
        <begin position="4"/>
        <end position="110"/>
    </location>
</feature>
<dbReference type="Pfam" id="PF01638">
    <property type="entry name" value="HxlR"/>
    <property type="match status" value="1"/>
</dbReference>
<keyword evidence="1" id="KW-0805">Transcription regulation</keyword>
<dbReference type="AlphaFoldDB" id="A0A6L5XL63"/>
<organism evidence="5 6">
    <name type="scientific">Desulfovibrio porci</name>
    <dbReference type="NCBI Taxonomy" id="2605782"/>
    <lineage>
        <taxon>Bacteria</taxon>
        <taxon>Pseudomonadati</taxon>
        <taxon>Thermodesulfobacteriota</taxon>
        <taxon>Desulfovibrionia</taxon>
        <taxon>Desulfovibrionales</taxon>
        <taxon>Desulfovibrionaceae</taxon>
        <taxon>Desulfovibrio</taxon>
    </lineage>
</organism>
<dbReference type="InterPro" id="IPR036390">
    <property type="entry name" value="WH_DNA-bd_sf"/>
</dbReference>
<keyword evidence="6" id="KW-1185">Reference proteome</keyword>
<evidence type="ECO:0000256" key="3">
    <source>
        <dbReference type="ARBA" id="ARBA00023163"/>
    </source>
</evidence>
<dbReference type="Proteomes" id="UP000477488">
    <property type="component" value="Unassembled WGS sequence"/>
</dbReference>
<sequence length="110" mass="12370">MPTCAPTGADLKSTGFGYTMSLISGKYKLLILYILAECMVVRYNALKRHIGGISHKTLSMALKELEADDLLVRTEYPQIPPKVEYRLSERGRSLMPILDALCEWGEAHRI</sequence>
<evidence type="ECO:0000256" key="2">
    <source>
        <dbReference type="ARBA" id="ARBA00023125"/>
    </source>
</evidence>
<evidence type="ECO:0000259" key="4">
    <source>
        <dbReference type="PROSITE" id="PS51118"/>
    </source>
</evidence>
<dbReference type="EMBL" id="VUMH01000006">
    <property type="protein sequence ID" value="MSS27838.1"/>
    <property type="molecule type" value="Genomic_DNA"/>
</dbReference>
<evidence type="ECO:0000256" key="1">
    <source>
        <dbReference type="ARBA" id="ARBA00023015"/>
    </source>
</evidence>
<dbReference type="PROSITE" id="PS51118">
    <property type="entry name" value="HTH_HXLR"/>
    <property type="match status" value="1"/>
</dbReference>
<protein>
    <submittedName>
        <fullName evidence="5">Helix-turn-helix transcriptional regulator</fullName>
    </submittedName>
</protein>
<keyword evidence="2" id="KW-0238">DNA-binding</keyword>
<gene>
    <name evidence="5" type="ORF">FYJ44_07230</name>
</gene>
<dbReference type="PANTHER" id="PTHR33204:SF29">
    <property type="entry name" value="TRANSCRIPTIONAL REGULATOR"/>
    <property type="match status" value="1"/>
</dbReference>
<dbReference type="SUPFAM" id="SSF46785">
    <property type="entry name" value="Winged helix' DNA-binding domain"/>
    <property type="match status" value="1"/>
</dbReference>
<evidence type="ECO:0000313" key="5">
    <source>
        <dbReference type="EMBL" id="MSS27838.1"/>
    </source>
</evidence>
<comment type="caution">
    <text evidence="5">The sequence shown here is derived from an EMBL/GenBank/DDBJ whole genome shotgun (WGS) entry which is preliminary data.</text>
</comment>
<proteinExistence type="predicted"/>
<dbReference type="PANTHER" id="PTHR33204">
    <property type="entry name" value="TRANSCRIPTIONAL REGULATOR, MARR FAMILY"/>
    <property type="match status" value="1"/>
</dbReference>
<dbReference type="Gene3D" id="1.10.10.10">
    <property type="entry name" value="Winged helix-like DNA-binding domain superfamily/Winged helix DNA-binding domain"/>
    <property type="match status" value="1"/>
</dbReference>